<dbReference type="EMBL" id="BAABKC010000128">
    <property type="protein sequence ID" value="GAA5078736.1"/>
    <property type="molecule type" value="Genomic_DNA"/>
</dbReference>
<dbReference type="Proteomes" id="UP001500124">
    <property type="component" value="Unassembled WGS sequence"/>
</dbReference>
<comment type="caution">
    <text evidence="1">The sequence shown here is derived from an EMBL/GenBank/DDBJ whole genome shotgun (WGS) entry which is preliminary data.</text>
</comment>
<keyword evidence="2" id="KW-1185">Reference proteome</keyword>
<proteinExistence type="predicted"/>
<dbReference type="SUPFAM" id="SSF46785">
    <property type="entry name" value="Winged helix' DNA-binding domain"/>
    <property type="match status" value="1"/>
</dbReference>
<dbReference type="RefSeq" id="WP_345672125.1">
    <property type="nucleotide sequence ID" value="NZ_BAABKC010000128.1"/>
</dbReference>
<accession>A0ABP9LM63</accession>
<organism evidence="1 2">
    <name type="scientific">Streptomyces similanensis</name>
    <dbReference type="NCBI Taxonomy" id="1274988"/>
    <lineage>
        <taxon>Bacteria</taxon>
        <taxon>Bacillati</taxon>
        <taxon>Actinomycetota</taxon>
        <taxon>Actinomycetes</taxon>
        <taxon>Kitasatosporales</taxon>
        <taxon>Streptomycetaceae</taxon>
        <taxon>Streptomyces</taxon>
    </lineage>
</organism>
<dbReference type="Gene3D" id="1.10.10.10">
    <property type="entry name" value="Winged helix-like DNA-binding domain superfamily/Winged helix DNA-binding domain"/>
    <property type="match status" value="1"/>
</dbReference>
<evidence type="ECO:0000313" key="2">
    <source>
        <dbReference type="Proteomes" id="UP001500124"/>
    </source>
</evidence>
<dbReference type="InterPro" id="IPR036388">
    <property type="entry name" value="WH-like_DNA-bd_sf"/>
</dbReference>
<gene>
    <name evidence="1" type="ORF">GCM10023336_70720</name>
</gene>
<evidence type="ECO:0000313" key="1">
    <source>
        <dbReference type="EMBL" id="GAA5078736.1"/>
    </source>
</evidence>
<sequence length="87" mass="9671">MSRQNELVSAEDIRAVMTDTELPVAARVIWTYIRVAEEPQNNGSLSADLGLGSTTVSRYVGVLRERGLIRRLNGIWMPQSPSPQEES</sequence>
<dbReference type="InterPro" id="IPR036390">
    <property type="entry name" value="WH_DNA-bd_sf"/>
</dbReference>
<name>A0ABP9LM63_9ACTN</name>
<protein>
    <submittedName>
        <fullName evidence="1">Uncharacterized protein</fullName>
    </submittedName>
</protein>
<reference evidence="2" key="1">
    <citation type="journal article" date="2019" name="Int. J. Syst. Evol. Microbiol.">
        <title>The Global Catalogue of Microorganisms (GCM) 10K type strain sequencing project: providing services to taxonomists for standard genome sequencing and annotation.</title>
        <authorList>
            <consortium name="The Broad Institute Genomics Platform"/>
            <consortium name="The Broad Institute Genome Sequencing Center for Infectious Disease"/>
            <person name="Wu L."/>
            <person name="Ma J."/>
        </authorList>
    </citation>
    <scope>NUCLEOTIDE SEQUENCE [LARGE SCALE GENOMIC DNA]</scope>
    <source>
        <strain evidence="2">JCM 18410</strain>
    </source>
</reference>